<accession>A0A0R1S485</accession>
<evidence type="ECO:0000313" key="3">
    <source>
        <dbReference type="Proteomes" id="UP000052013"/>
    </source>
</evidence>
<feature type="chain" id="PRO_5038421663" description="D-alanyl-D-alanine carboxypeptidase" evidence="1">
    <location>
        <begin position="20"/>
        <end position="179"/>
    </location>
</feature>
<comment type="caution">
    <text evidence="2">The sequence shown here is derived from an EMBL/GenBank/DDBJ whole genome shotgun (WGS) entry which is preliminary data.</text>
</comment>
<dbReference type="STRING" id="1423739.FC85_GL001336"/>
<protein>
    <recommendedName>
        <fullName evidence="4">D-alanyl-D-alanine carboxypeptidase</fullName>
    </recommendedName>
</protein>
<dbReference type="AlphaFoldDB" id="A0A0R1S485"/>
<dbReference type="PATRIC" id="fig|1423739.3.peg.1399"/>
<dbReference type="Proteomes" id="UP000052013">
    <property type="component" value="Unassembled WGS sequence"/>
</dbReference>
<dbReference type="EMBL" id="AZEY01000098">
    <property type="protein sequence ID" value="KRL64070.1"/>
    <property type="molecule type" value="Genomic_DNA"/>
</dbReference>
<evidence type="ECO:0000256" key="1">
    <source>
        <dbReference type="SAM" id="SignalP"/>
    </source>
</evidence>
<reference evidence="2 3" key="1">
    <citation type="journal article" date="2015" name="Genome Announc.">
        <title>Expanding the biotechnology potential of lactobacilli through comparative genomics of 213 strains and associated genera.</title>
        <authorList>
            <person name="Sun Z."/>
            <person name="Harris H.M."/>
            <person name="McCann A."/>
            <person name="Guo C."/>
            <person name="Argimon S."/>
            <person name="Zhang W."/>
            <person name="Yang X."/>
            <person name="Jeffery I.B."/>
            <person name="Cooney J.C."/>
            <person name="Kagawa T.F."/>
            <person name="Liu W."/>
            <person name="Song Y."/>
            <person name="Salvetti E."/>
            <person name="Wrobel A."/>
            <person name="Rasinkangas P."/>
            <person name="Parkhill J."/>
            <person name="Rea M.C."/>
            <person name="O'Sullivan O."/>
            <person name="Ritari J."/>
            <person name="Douillard F.P."/>
            <person name="Paul Ross R."/>
            <person name="Yang R."/>
            <person name="Briner A.E."/>
            <person name="Felis G.E."/>
            <person name="de Vos W.M."/>
            <person name="Barrangou R."/>
            <person name="Klaenhammer T.R."/>
            <person name="Caufield P.W."/>
            <person name="Cui Y."/>
            <person name="Zhang H."/>
            <person name="O'Toole P.W."/>
        </authorList>
    </citation>
    <scope>NUCLEOTIDE SEQUENCE [LARGE SCALE GENOMIC DNA]</scope>
    <source>
        <strain evidence="2 3">DSM 14421</strain>
    </source>
</reference>
<proteinExistence type="predicted"/>
<feature type="signal peptide" evidence="1">
    <location>
        <begin position="1"/>
        <end position="19"/>
    </location>
</feature>
<name>A0A0R1S485_9LACO</name>
<gene>
    <name evidence="2" type="ORF">FC85_GL001336</name>
</gene>
<evidence type="ECO:0008006" key="4">
    <source>
        <dbReference type="Google" id="ProtNLM"/>
    </source>
</evidence>
<evidence type="ECO:0000313" key="2">
    <source>
        <dbReference type="EMBL" id="KRL64070.1"/>
    </source>
</evidence>
<sequence length="179" mass="20642">MKKWVLFLMLVVCVSLSGAALPKSASANNVPYHTIKSKSYANILPTYRSRASIKPVYVWNNNLTQKRYNMKNSPNANWYVTKSYKMTNGKRTGIFYRIENPGKTITGLVWRGYLSRQRNLIRKQEVLNSLPGTIYDAHLQKILMDYLEISMNVMNICEINLVLNLTNIRLPGLREVKLL</sequence>
<keyword evidence="1" id="KW-0732">Signal</keyword>
<organism evidence="2 3">
    <name type="scientific">Lentilactobacillus diolivorans DSM 14421</name>
    <dbReference type="NCBI Taxonomy" id="1423739"/>
    <lineage>
        <taxon>Bacteria</taxon>
        <taxon>Bacillati</taxon>
        <taxon>Bacillota</taxon>
        <taxon>Bacilli</taxon>
        <taxon>Lactobacillales</taxon>
        <taxon>Lactobacillaceae</taxon>
        <taxon>Lentilactobacillus</taxon>
    </lineage>
</organism>
<dbReference type="RefSeq" id="WP_057865763.1">
    <property type="nucleotide sequence ID" value="NZ_AZEY01000098.1"/>
</dbReference>